<name>A0A1I8AB69_9BILA</name>
<accession>A0A1I8AB69</accession>
<evidence type="ECO:0000313" key="1">
    <source>
        <dbReference type="Proteomes" id="UP000095287"/>
    </source>
</evidence>
<protein>
    <submittedName>
        <fullName evidence="2">Uncharacterized protein</fullName>
    </submittedName>
</protein>
<dbReference type="AlphaFoldDB" id="A0A1I8AB69"/>
<evidence type="ECO:0000313" key="2">
    <source>
        <dbReference type="WBParaSite" id="L893_g4122.t1"/>
    </source>
</evidence>
<proteinExistence type="predicted"/>
<sequence>MASYLLVPKQRLLQHYRHTVQVNFESHPFYRRHRSFVSPHHYPHGMHICARVTCVPVLQEMRSSDSAAIGHRVMRYPCPGLLRPSTPISPVSDKKHCDTTQYLHVSNSSQTKTLLPSGYGVIFLGSAQPSQTA</sequence>
<organism evidence="1 2">
    <name type="scientific">Steinernema glaseri</name>
    <dbReference type="NCBI Taxonomy" id="37863"/>
    <lineage>
        <taxon>Eukaryota</taxon>
        <taxon>Metazoa</taxon>
        <taxon>Ecdysozoa</taxon>
        <taxon>Nematoda</taxon>
        <taxon>Chromadorea</taxon>
        <taxon>Rhabditida</taxon>
        <taxon>Tylenchina</taxon>
        <taxon>Panagrolaimomorpha</taxon>
        <taxon>Strongyloidoidea</taxon>
        <taxon>Steinernematidae</taxon>
        <taxon>Steinernema</taxon>
    </lineage>
</organism>
<dbReference type="WBParaSite" id="L893_g4122.t1">
    <property type="protein sequence ID" value="L893_g4122.t1"/>
    <property type="gene ID" value="L893_g4122"/>
</dbReference>
<keyword evidence="1" id="KW-1185">Reference proteome</keyword>
<reference evidence="2" key="1">
    <citation type="submission" date="2016-11" db="UniProtKB">
        <authorList>
            <consortium name="WormBaseParasite"/>
        </authorList>
    </citation>
    <scope>IDENTIFICATION</scope>
</reference>
<dbReference type="Proteomes" id="UP000095287">
    <property type="component" value="Unplaced"/>
</dbReference>